<protein>
    <recommendedName>
        <fullName evidence="2">Toxin-antitoxin biofilm protein TabA</fullName>
    </recommendedName>
</protein>
<gene>
    <name evidence="1" type="ORF">SDC9_152299</name>
</gene>
<dbReference type="InterPro" id="IPR004375">
    <property type="entry name" value="NanQ/TabA/YiaL"/>
</dbReference>
<proteinExistence type="predicted"/>
<name>A0A645EV23_9ZZZZ</name>
<dbReference type="Gene3D" id="2.60.120.370">
    <property type="entry name" value="YhcH/YjgK/YiaL"/>
    <property type="match status" value="1"/>
</dbReference>
<sequence>MIFGKYDVLNEFKGLSKNLDTAIEYLVKTDKSDLQIGKFEIDGEEVYGIVSEYNTRAHDEGKYETHEKYLDIQCLLEGEEHILVADRTLLSSTGYDSSSDKENYIDNQEEVCVTLSPDRALVLYPYDAHKACCMINGERKPVKKLLLKVKI</sequence>
<evidence type="ECO:0000313" key="1">
    <source>
        <dbReference type="EMBL" id="MPN05049.1"/>
    </source>
</evidence>
<reference evidence="1" key="1">
    <citation type="submission" date="2019-08" db="EMBL/GenBank/DDBJ databases">
        <authorList>
            <person name="Kucharzyk K."/>
            <person name="Murdoch R.W."/>
            <person name="Higgins S."/>
            <person name="Loffler F."/>
        </authorList>
    </citation>
    <scope>NUCLEOTIDE SEQUENCE</scope>
</reference>
<comment type="caution">
    <text evidence="1">The sequence shown here is derived from an EMBL/GenBank/DDBJ whole genome shotgun (WGS) entry which is preliminary data.</text>
</comment>
<dbReference type="Pfam" id="PF04074">
    <property type="entry name" value="DUF386"/>
    <property type="match status" value="1"/>
</dbReference>
<dbReference type="InterPro" id="IPR037012">
    <property type="entry name" value="NanQ/TabA/YiaL_sf"/>
</dbReference>
<dbReference type="PANTHER" id="PTHR34986:SF1">
    <property type="entry name" value="PROTEIN YIAL"/>
    <property type="match status" value="1"/>
</dbReference>
<dbReference type="EMBL" id="VSSQ01050952">
    <property type="protein sequence ID" value="MPN05049.1"/>
    <property type="molecule type" value="Genomic_DNA"/>
</dbReference>
<organism evidence="1">
    <name type="scientific">bioreactor metagenome</name>
    <dbReference type="NCBI Taxonomy" id="1076179"/>
    <lineage>
        <taxon>unclassified sequences</taxon>
        <taxon>metagenomes</taxon>
        <taxon>ecological metagenomes</taxon>
    </lineage>
</organism>
<accession>A0A645EV23</accession>
<dbReference type="AlphaFoldDB" id="A0A645EV23"/>
<dbReference type="SUPFAM" id="SSF51197">
    <property type="entry name" value="Clavaminate synthase-like"/>
    <property type="match status" value="1"/>
</dbReference>
<evidence type="ECO:0008006" key="2">
    <source>
        <dbReference type="Google" id="ProtNLM"/>
    </source>
</evidence>
<dbReference type="GO" id="GO:0005829">
    <property type="term" value="C:cytosol"/>
    <property type="evidence" value="ECO:0007669"/>
    <property type="project" value="TreeGrafter"/>
</dbReference>
<dbReference type="NCBIfam" id="TIGR00022">
    <property type="entry name" value="YhcH/YjgK/YiaL family protein"/>
    <property type="match status" value="1"/>
</dbReference>
<dbReference type="PANTHER" id="PTHR34986">
    <property type="entry name" value="EVOLVED BETA-GALACTOSIDASE SUBUNIT BETA"/>
    <property type="match status" value="1"/>
</dbReference>